<organism evidence="1 2">
    <name type="scientific">Acropora cervicornis</name>
    <name type="common">Staghorn coral</name>
    <dbReference type="NCBI Taxonomy" id="6130"/>
    <lineage>
        <taxon>Eukaryota</taxon>
        <taxon>Metazoa</taxon>
        <taxon>Cnidaria</taxon>
        <taxon>Anthozoa</taxon>
        <taxon>Hexacorallia</taxon>
        <taxon>Scleractinia</taxon>
        <taxon>Astrocoeniina</taxon>
        <taxon>Acroporidae</taxon>
        <taxon>Acropora</taxon>
    </lineage>
</organism>
<comment type="caution">
    <text evidence="1">The sequence shown here is derived from an EMBL/GenBank/DDBJ whole genome shotgun (WGS) entry which is preliminary data.</text>
</comment>
<sequence>MRSSIPTLRSLEETFTLEIMARDWIVLFTSLGGTVPRNKHDGIKKFTGQGIEKLNDDCRKIHLYRDPLVGKQMEHVSEYEGASRKYKKQDQNT</sequence>
<reference evidence="1" key="2">
    <citation type="journal article" date="2023" name="Science">
        <title>Genomic signatures of disease resistance in endangered staghorn corals.</title>
        <authorList>
            <person name="Vollmer S.V."/>
            <person name="Selwyn J.D."/>
            <person name="Despard B.A."/>
            <person name="Roesel C.L."/>
        </authorList>
    </citation>
    <scope>NUCLEOTIDE SEQUENCE</scope>
    <source>
        <strain evidence="1">K2</strain>
    </source>
</reference>
<protein>
    <submittedName>
        <fullName evidence="1">Uncharacterized protein</fullName>
    </submittedName>
</protein>
<dbReference type="EMBL" id="JARQWQ010000062">
    <property type="protein sequence ID" value="KAK2555501.1"/>
    <property type="molecule type" value="Genomic_DNA"/>
</dbReference>
<evidence type="ECO:0000313" key="2">
    <source>
        <dbReference type="Proteomes" id="UP001249851"/>
    </source>
</evidence>
<reference evidence="1" key="1">
    <citation type="journal article" date="2023" name="G3 (Bethesda)">
        <title>Whole genome assembly and annotation of the endangered Caribbean coral Acropora cervicornis.</title>
        <authorList>
            <person name="Selwyn J.D."/>
            <person name="Vollmer S.V."/>
        </authorList>
    </citation>
    <scope>NUCLEOTIDE SEQUENCE</scope>
    <source>
        <strain evidence="1">K2</strain>
    </source>
</reference>
<keyword evidence="2" id="KW-1185">Reference proteome</keyword>
<gene>
    <name evidence="1" type="ORF">P5673_022840</name>
</gene>
<name>A0AAD9Q6Y1_ACRCE</name>
<accession>A0AAD9Q6Y1</accession>
<dbReference type="AlphaFoldDB" id="A0AAD9Q6Y1"/>
<dbReference type="Proteomes" id="UP001249851">
    <property type="component" value="Unassembled WGS sequence"/>
</dbReference>
<proteinExistence type="predicted"/>
<evidence type="ECO:0000313" key="1">
    <source>
        <dbReference type="EMBL" id="KAK2555501.1"/>
    </source>
</evidence>